<evidence type="ECO:0000313" key="3">
    <source>
        <dbReference type="Proteomes" id="UP001521181"/>
    </source>
</evidence>
<reference evidence="2 3" key="1">
    <citation type="submission" date="2021-12" db="EMBL/GenBank/DDBJ databases">
        <title>Sinirhodobacter sp. WL0062 is a bacterium isolated from seawater.</title>
        <authorList>
            <person name="Wang L."/>
            <person name="He W."/>
            <person name="Zhang D.-F."/>
        </authorList>
    </citation>
    <scope>NUCLEOTIDE SEQUENCE [LARGE SCALE GENOMIC DNA]</scope>
    <source>
        <strain evidence="2 3">WL0062</strain>
    </source>
</reference>
<evidence type="ECO:0000313" key="2">
    <source>
        <dbReference type="EMBL" id="MCE5973957.1"/>
    </source>
</evidence>
<dbReference type="RefSeq" id="WP_233676928.1">
    <property type="nucleotide sequence ID" value="NZ_JAJUOS010000007.1"/>
</dbReference>
<comment type="caution">
    <text evidence="2">The sequence shown here is derived from an EMBL/GenBank/DDBJ whole genome shotgun (WGS) entry which is preliminary data.</text>
</comment>
<feature type="signal peptide" evidence="1">
    <location>
        <begin position="1"/>
        <end position="18"/>
    </location>
</feature>
<evidence type="ECO:0000256" key="1">
    <source>
        <dbReference type="SAM" id="SignalP"/>
    </source>
</evidence>
<keyword evidence="3" id="KW-1185">Reference proteome</keyword>
<dbReference type="EMBL" id="JAJUOS010000007">
    <property type="protein sequence ID" value="MCE5973957.1"/>
    <property type="molecule type" value="Genomic_DNA"/>
</dbReference>
<gene>
    <name evidence="2" type="ORF">LZA78_10725</name>
</gene>
<keyword evidence="1" id="KW-0732">Signal</keyword>
<dbReference type="Proteomes" id="UP001521181">
    <property type="component" value="Unassembled WGS sequence"/>
</dbReference>
<accession>A0ABS8YVU7</accession>
<protein>
    <recommendedName>
        <fullName evidence="4">Lipoprotein</fullName>
    </recommendedName>
</protein>
<evidence type="ECO:0008006" key="4">
    <source>
        <dbReference type="Google" id="ProtNLM"/>
    </source>
</evidence>
<sequence length="93" mass="10004">MAQGLAYGLLAAGALALAACGPIPVDQAEAQCREMLRPVSGEAKIGVNQDRAVYDIDMKLQVSTMMGGDPSDAYNRCVYNKSGQFPTRPYYSR</sequence>
<name>A0ABS8YVU7_9RHOB</name>
<proteinExistence type="predicted"/>
<organism evidence="2 3">
    <name type="scientific">Rhodobacter flavimaris</name>
    <dbReference type="NCBI Taxonomy" id="2907145"/>
    <lineage>
        <taxon>Bacteria</taxon>
        <taxon>Pseudomonadati</taxon>
        <taxon>Pseudomonadota</taxon>
        <taxon>Alphaproteobacteria</taxon>
        <taxon>Rhodobacterales</taxon>
        <taxon>Rhodobacter group</taxon>
        <taxon>Rhodobacter</taxon>
    </lineage>
</organism>
<feature type="chain" id="PRO_5046466360" description="Lipoprotein" evidence="1">
    <location>
        <begin position="19"/>
        <end position="93"/>
    </location>
</feature>